<comment type="caution">
    <text evidence="7">The sequence shown here is derived from an EMBL/GenBank/DDBJ whole genome shotgun (WGS) entry which is preliminary data.</text>
</comment>
<dbReference type="EMBL" id="JAPZBS010000007">
    <property type="protein sequence ID" value="KAJ5369122.1"/>
    <property type="molecule type" value="Genomic_DNA"/>
</dbReference>
<dbReference type="Pfam" id="PF11951">
    <property type="entry name" value="Fungal_trans_2"/>
    <property type="match status" value="1"/>
</dbReference>
<reference evidence="7" key="2">
    <citation type="journal article" date="2023" name="IMA Fungus">
        <title>Comparative genomic study of the Penicillium genus elucidates a diverse pangenome and 15 lateral gene transfer events.</title>
        <authorList>
            <person name="Petersen C."/>
            <person name="Sorensen T."/>
            <person name="Nielsen M.R."/>
            <person name="Sondergaard T.E."/>
            <person name="Sorensen J.L."/>
            <person name="Fitzpatrick D.A."/>
            <person name="Frisvad J.C."/>
            <person name="Nielsen K.L."/>
        </authorList>
    </citation>
    <scope>NUCLEOTIDE SEQUENCE</scope>
    <source>
        <strain evidence="7">IBT 29864</strain>
    </source>
</reference>
<evidence type="ECO:0000256" key="4">
    <source>
        <dbReference type="ARBA" id="ARBA00023242"/>
    </source>
</evidence>
<dbReference type="InterPro" id="IPR021858">
    <property type="entry name" value="Fun_TF"/>
</dbReference>
<evidence type="ECO:0000256" key="3">
    <source>
        <dbReference type="ARBA" id="ARBA00023163"/>
    </source>
</evidence>
<dbReference type="RefSeq" id="XP_056553864.1">
    <property type="nucleotide sequence ID" value="XM_056701801.1"/>
</dbReference>
<protein>
    <recommendedName>
        <fullName evidence="6">Zn(2)-C6 fungal-type domain-containing protein</fullName>
    </recommendedName>
</protein>
<keyword evidence="4" id="KW-0539">Nucleus</keyword>
<dbReference type="InterPro" id="IPR001138">
    <property type="entry name" value="Zn2Cys6_DnaBD"/>
</dbReference>
<dbReference type="InterPro" id="IPR036864">
    <property type="entry name" value="Zn2-C6_fun-type_DNA-bd_sf"/>
</dbReference>
<gene>
    <name evidence="7" type="ORF">N7496_008882</name>
</gene>
<dbReference type="Gene3D" id="4.10.240.10">
    <property type="entry name" value="Zn(2)-C6 fungal-type DNA-binding domain"/>
    <property type="match status" value="1"/>
</dbReference>
<dbReference type="Pfam" id="PF00172">
    <property type="entry name" value="Zn_clus"/>
    <property type="match status" value="1"/>
</dbReference>
<keyword evidence="1" id="KW-0805">Transcription regulation</keyword>
<dbReference type="GO" id="GO:0008270">
    <property type="term" value="F:zinc ion binding"/>
    <property type="evidence" value="ECO:0007669"/>
    <property type="project" value="InterPro"/>
</dbReference>
<dbReference type="PANTHER" id="PTHR31069">
    <property type="entry name" value="OLEATE-ACTIVATED TRANSCRIPTION FACTOR 1-RELATED"/>
    <property type="match status" value="1"/>
</dbReference>
<evidence type="ECO:0000313" key="7">
    <source>
        <dbReference type="EMBL" id="KAJ5369122.1"/>
    </source>
</evidence>
<feature type="region of interest" description="Disordered" evidence="5">
    <location>
        <begin position="132"/>
        <end position="163"/>
    </location>
</feature>
<dbReference type="PROSITE" id="PS50048">
    <property type="entry name" value="ZN2_CY6_FUNGAL_2"/>
    <property type="match status" value="1"/>
</dbReference>
<dbReference type="GO" id="GO:0003677">
    <property type="term" value="F:DNA binding"/>
    <property type="evidence" value="ECO:0007669"/>
    <property type="project" value="UniProtKB-KW"/>
</dbReference>
<feature type="compositionally biased region" description="Acidic residues" evidence="5">
    <location>
        <begin position="137"/>
        <end position="149"/>
    </location>
</feature>
<accession>A0A9W9RZU7</accession>
<reference evidence="7" key="1">
    <citation type="submission" date="2022-11" db="EMBL/GenBank/DDBJ databases">
        <authorList>
            <person name="Petersen C."/>
        </authorList>
    </citation>
    <scope>NUCLEOTIDE SEQUENCE</scope>
    <source>
        <strain evidence="7">IBT 29864</strain>
    </source>
</reference>
<organism evidence="7 8">
    <name type="scientific">Penicillium cataractarum</name>
    <dbReference type="NCBI Taxonomy" id="2100454"/>
    <lineage>
        <taxon>Eukaryota</taxon>
        <taxon>Fungi</taxon>
        <taxon>Dikarya</taxon>
        <taxon>Ascomycota</taxon>
        <taxon>Pezizomycotina</taxon>
        <taxon>Eurotiomycetes</taxon>
        <taxon>Eurotiomycetidae</taxon>
        <taxon>Eurotiales</taxon>
        <taxon>Aspergillaceae</taxon>
        <taxon>Penicillium</taxon>
    </lineage>
</organism>
<keyword evidence="3" id="KW-0804">Transcription</keyword>
<dbReference type="PANTHER" id="PTHR31069:SF32">
    <property type="entry name" value="ARGININE METABOLISM REGULATION PROTEIN II"/>
    <property type="match status" value="1"/>
</dbReference>
<sequence>MAGRIERAEINSHTRSFTGCNTCRSRHVKCDEGRPTCSMCAYFGLTCAGYGKNIFFDSKNPDAKIRFRRPLLTEEERERMSQWLVSSAPPKSTFQLLSRIDDECENSVPSGEFQLSLGPFGVFKVQPDRAIQSATPDEPESLPIEELEDPGTGSPEQDDLPIMSSFPVDIGFSQLSPSFMQSLLEPPEQRPNSSSPDLLDYLMDQGHLDETSLVQPQRYSPTHLISDSYCHPHISPDFLAPSPDSSGSVPQDAVFLIKHYSSTVISLMTPVRHKKTPWHILFIPHAKDCLAALALGEDMSHASLCNFYGTLAISAFSLGGVSRSETWLEQGQMYLRKAQNHAKLMLLTAYDIPKPAKYKSILMAILTMVQVSTFSGNRDQAEGYFLEAEKFIRLKGLKRRKSRKVRLLHHCYVFERMFHESVFVCAANSYQRQNVRRVIESSGLAPASVDGLSFRLYKWKNLHQEMLRVRDREEGENDLHLERPGLFSATLYPEIFGIPEAWLLLLSCVIRLGTEKDAAEEQSNPNGLNLKDFINRAKALEDYINQLQRPNQATFTFSSQHSTIDEHILENMLEAMRLALAIYFYRRIYDINASILQEKVVGVRDCLLQCEYADSSVVHGSAGFIWPAFIAACEAEDPDVQESFATWFEISASRSGLSGFTRTLSSIRKIWQEKRGGGSSMTWLDLMRKALPVQEHGEWEGLVGSKDS</sequence>
<evidence type="ECO:0000256" key="5">
    <source>
        <dbReference type="SAM" id="MobiDB-lite"/>
    </source>
</evidence>
<name>A0A9W9RZU7_9EURO</name>
<feature type="domain" description="Zn(2)-C6 fungal-type" evidence="6">
    <location>
        <begin position="19"/>
        <end position="47"/>
    </location>
</feature>
<dbReference type="SUPFAM" id="SSF57701">
    <property type="entry name" value="Zn2/Cys6 DNA-binding domain"/>
    <property type="match status" value="1"/>
</dbReference>
<dbReference type="OrthoDB" id="5089701at2759"/>
<dbReference type="AlphaFoldDB" id="A0A9W9RZU7"/>
<dbReference type="GO" id="GO:0000981">
    <property type="term" value="F:DNA-binding transcription factor activity, RNA polymerase II-specific"/>
    <property type="evidence" value="ECO:0007669"/>
    <property type="project" value="InterPro"/>
</dbReference>
<evidence type="ECO:0000256" key="1">
    <source>
        <dbReference type="ARBA" id="ARBA00023015"/>
    </source>
</evidence>
<keyword evidence="2" id="KW-0238">DNA-binding</keyword>
<dbReference type="InterPro" id="IPR050675">
    <property type="entry name" value="OAF3"/>
</dbReference>
<keyword evidence="8" id="KW-1185">Reference proteome</keyword>
<evidence type="ECO:0000313" key="8">
    <source>
        <dbReference type="Proteomes" id="UP001147782"/>
    </source>
</evidence>
<proteinExistence type="predicted"/>
<dbReference type="GeneID" id="81440980"/>
<evidence type="ECO:0000259" key="6">
    <source>
        <dbReference type="PROSITE" id="PS50048"/>
    </source>
</evidence>
<dbReference type="Proteomes" id="UP001147782">
    <property type="component" value="Unassembled WGS sequence"/>
</dbReference>
<dbReference type="SMART" id="SM00066">
    <property type="entry name" value="GAL4"/>
    <property type="match status" value="1"/>
</dbReference>
<dbReference type="PROSITE" id="PS00463">
    <property type="entry name" value="ZN2_CY6_FUNGAL_1"/>
    <property type="match status" value="1"/>
</dbReference>
<evidence type="ECO:0000256" key="2">
    <source>
        <dbReference type="ARBA" id="ARBA00023125"/>
    </source>
</evidence>
<dbReference type="CDD" id="cd00067">
    <property type="entry name" value="GAL4"/>
    <property type="match status" value="1"/>
</dbReference>